<accession>A0AAJ8MZQ7</accession>
<evidence type="ECO:0000313" key="2">
    <source>
        <dbReference type="EMBL" id="WWD21970.1"/>
    </source>
</evidence>
<dbReference type="RefSeq" id="XP_031861811.2">
    <property type="nucleotide sequence ID" value="XM_032003813.2"/>
</dbReference>
<name>A0AAJ8MZQ7_9TREE</name>
<dbReference type="EMBL" id="CP144062">
    <property type="protein sequence ID" value="WWD21970.1"/>
    <property type="molecule type" value="Genomic_DNA"/>
</dbReference>
<evidence type="ECO:0000256" key="1">
    <source>
        <dbReference type="SAM" id="MobiDB-lite"/>
    </source>
</evidence>
<keyword evidence="3" id="KW-1185">Reference proteome</keyword>
<feature type="compositionally biased region" description="Acidic residues" evidence="1">
    <location>
        <begin position="254"/>
        <end position="266"/>
    </location>
</feature>
<dbReference type="GeneID" id="43587940"/>
<dbReference type="Proteomes" id="UP000322225">
    <property type="component" value="Chromosome 12"/>
</dbReference>
<evidence type="ECO:0000313" key="3">
    <source>
        <dbReference type="Proteomes" id="UP000322225"/>
    </source>
</evidence>
<dbReference type="KEGG" id="ksn:43587940"/>
<reference evidence="2" key="1">
    <citation type="submission" date="2017-08" db="EMBL/GenBank/DDBJ databases">
        <authorList>
            <person name="Cuomo C."/>
            <person name="Billmyre B."/>
            <person name="Heitman J."/>
        </authorList>
    </citation>
    <scope>NUCLEOTIDE SEQUENCE</scope>
    <source>
        <strain evidence="2">CBS 12478</strain>
    </source>
</reference>
<reference evidence="2" key="2">
    <citation type="submission" date="2024-01" db="EMBL/GenBank/DDBJ databases">
        <title>Comparative genomics of Cryptococcus and Kwoniella reveals pathogenesis evolution and contrasting modes of karyotype evolution via chromosome fusion or intercentromeric recombination.</title>
        <authorList>
            <person name="Coelho M.A."/>
            <person name="David-Palma M."/>
            <person name="Shea T."/>
            <person name="Bowers K."/>
            <person name="McGinley-Smith S."/>
            <person name="Mohammad A.W."/>
            <person name="Gnirke A."/>
            <person name="Yurkov A.M."/>
            <person name="Nowrousian M."/>
            <person name="Sun S."/>
            <person name="Cuomo C.A."/>
            <person name="Heitman J."/>
        </authorList>
    </citation>
    <scope>NUCLEOTIDE SEQUENCE</scope>
    <source>
        <strain evidence="2">CBS 12478</strain>
    </source>
</reference>
<dbReference type="AlphaFoldDB" id="A0AAJ8MZQ7"/>
<organism evidence="2 3">
    <name type="scientific">Kwoniella shandongensis</name>
    <dbReference type="NCBI Taxonomy" id="1734106"/>
    <lineage>
        <taxon>Eukaryota</taxon>
        <taxon>Fungi</taxon>
        <taxon>Dikarya</taxon>
        <taxon>Basidiomycota</taxon>
        <taxon>Agaricomycotina</taxon>
        <taxon>Tremellomycetes</taxon>
        <taxon>Tremellales</taxon>
        <taxon>Cryptococcaceae</taxon>
        <taxon>Kwoniella</taxon>
    </lineage>
</organism>
<sequence>MIVLAPSLPLIALYIVNPDRQLIYDNLESSSHLGINMPPTAPRPLHNISQQIHATLLSPPTRFLLVSTLSDSGEGDEWTLCLFCKTDQGLRVWSEIVDLSEIDVAEGEIRDTIQGGMLHVDCGPRRQVDLTTVKEVSVHILVHPEPIVLSFKQAELEEHASKLLDASFQLLSRPDPTPRGGDSSELKELRAQLSQKDTEIHSLNSKLASMKATVVRATASDNKSKFPPSPQKAAPPKGASKLQPNQKRRKAVEDEFAGSSDDEDED</sequence>
<feature type="region of interest" description="Disordered" evidence="1">
    <location>
        <begin position="214"/>
        <end position="266"/>
    </location>
</feature>
<gene>
    <name evidence="2" type="ORF">CI109_106458</name>
</gene>
<proteinExistence type="predicted"/>
<protein>
    <submittedName>
        <fullName evidence="2">Uncharacterized protein</fullName>
    </submittedName>
</protein>